<gene>
    <name evidence="1" type="ORF">Vretifemale_5776</name>
</gene>
<evidence type="ECO:0000313" key="2">
    <source>
        <dbReference type="Proteomes" id="UP000747110"/>
    </source>
</evidence>
<evidence type="ECO:0000313" key="1">
    <source>
        <dbReference type="EMBL" id="GIL76043.1"/>
    </source>
</evidence>
<proteinExistence type="predicted"/>
<keyword evidence="2" id="KW-1185">Reference proteome</keyword>
<protein>
    <submittedName>
        <fullName evidence="1">Uncharacterized protein</fullName>
    </submittedName>
</protein>
<dbReference type="EMBL" id="BNCP01000008">
    <property type="protein sequence ID" value="GIL76043.1"/>
    <property type="molecule type" value="Genomic_DNA"/>
</dbReference>
<accession>A0A8J4FH32</accession>
<comment type="caution">
    <text evidence="1">The sequence shown here is derived from an EMBL/GenBank/DDBJ whole genome shotgun (WGS) entry which is preliminary data.</text>
</comment>
<dbReference type="AlphaFoldDB" id="A0A8J4FH32"/>
<dbReference type="OrthoDB" id="5792673at2759"/>
<organism evidence="1 2">
    <name type="scientific">Volvox reticuliferus</name>
    <dbReference type="NCBI Taxonomy" id="1737510"/>
    <lineage>
        <taxon>Eukaryota</taxon>
        <taxon>Viridiplantae</taxon>
        <taxon>Chlorophyta</taxon>
        <taxon>core chlorophytes</taxon>
        <taxon>Chlorophyceae</taxon>
        <taxon>CS clade</taxon>
        <taxon>Chlamydomonadales</taxon>
        <taxon>Volvocaceae</taxon>
        <taxon>Volvox</taxon>
    </lineage>
</organism>
<name>A0A8J4FH32_9CHLO</name>
<sequence>MPPVPVVTAIMPIVILAWIGAAPLLAAPWVPVLPPPPPPPPPLATSPTQREGLLSCTGAAGRQGDDVMTRTVSKLMALRTLARKQQRKQCKPLVRSSEASWNLTVTIGAQAAAAPSAAAMGAASATGACGRIVMIAPSSSWMATAAAVPSAMMSMEDMVSAMMLSFYGALVPVV</sequence>
<reference evidence="1" key="1">
    <citation type="journal article" date="2021" name="Proc. Natl. Acad. Sci. U.S.A.">
        <title>Three genomes in the algal genus Volvox reveal the fate of a haploid sex-determining region after a transition to homothallism.</title>
        <authorList>
            <person name="Yamamoto K."/>
            <person name="Hamaji T."/>
            <person name="Kawai-Toyooka H."/>
            <person name="Matsuzaki R."/>
            <person name="Takahashi F."/>
            <person name="Nishimura Y."/>
            <person name="Kawachi M."/>
            <person name="Noguchi H."/>
            <person name="Minakuchi Y."/>
            <person name="Umen J.G."/>
            <person name="Toyoda A."/>
            <person name="Nozaki H."/>
        </authorList>
    </citation>
    <scope>NUCLEOTIDE SEQUENCE</scope>
    <source>
        <strain evidence="1">NIES-3786</strain>
    </source>
</reference>
<dbReference type="Proteomes" id="UP000747110">
    <property type="component" value="Unassembled WGS sequence"/>
</dbReference>